<dbReference type="InterPro" id="IPR011542">
    <property type="entry name" value="SUF_FeS_clus_asmbl_SufD"/>
</dbReference>
<reference evidence="6" key="3">
    <citation type="submission" date="2023-06" db="EMBL/GenBank/DDBJ databases">
        <title>Pangenomics reveal diversification of enzyme families and niche specialization in globally abundant SAR202 bacteria.</title>
        <authorList>
            <person name="Saw J.H.W."/>
        </authorList>
    </citation>
    <scope>NUCLEOTIDE SEQUENCE [LARGE SCALE GENOMIC DNA]</scope>
    <source>
        <strain evidence="6">JH1073</strain>
    </source>
</reference>
<feature type="domain" description="SUF system FeS cluster assembly SufBD N-terminal" evidence="3">
    <location>
        <begin position="17"/>
        <end position="175"/>
    </location>
</feature>
<dbReference type="Proteomes" id="UP001219901">
    <property type="component" value="Chromosome"/>
</dbReference>
<dbReference type="AlphaFoldDB" id="A0AAJ6CTW5"/>
<accession>A0AAJ6CTW5</accession>
<protein>
    <submittedName>
        <fullName evidence="5">Fe-S cluster assembly protein SufD</fullName>
    </submittedName>
</protein>
<dbReference type="InterPro" id="IPR045595">
    <property type="entry name" value="SufBD_N"/>
</dbReference>
<dbReference type="SUPFAM" id="SSF101960">
    <property type="entry name" value="Stabilizer of iron transporter SufD"/>
    <property type="match status" value="1"/>
</dbReference>
<dbReference type="InterPro" id="IPR037284">
    <property type="entry name" value="SUF_FeS_clus_asmbl_SufBD_sf"/>
</dbReference>
<dbReference type="Proteomes" id="UP001321249">
    <property type="component" value="Unassembled WGS sequence"/>
</dbReference>
<gene>
    <name evidence="5" type="primary">sufD</name>
    <name evidence="4" type="ORF">GKO46_11215</name>
    <name evidence="5" type="ORF">GKO48_10325</name>
</gene>
<evidence type="ECO:0000313" key="6">
    <source>
        <dbReference type="Proteomes" id="UP001219901"/>
    </source>
</evidence>
<dbReference type="Pfam" id="PF01458">
    <property type="entry name" value="SUFBD_core"/>
    <property type="match status" value="1"/>
</dbReference>
<keyword evidence="6" id="KW-1185">Reference proteome</keyword>
<dbReference type="GO" id="GO:0016226">
    <property type="term" value="P:iron-sulfur cluster assembly"/>
    <property type="evidence" value="ECO:0007669"/>
    <property type="project" value="InterPro"/>
</dbReference>
<dbReference type="InterPro" id="IPR000825">
    <property type="entry name" value="SUF_FeS_clus_asmbl_SufBD_core"/>
</dbReference>
<dbReference type="NCBIfam" id="TIGR01981">
    <property type="entry name" value="sufD"/>
    <property type="match status" value="1"/>
</dbReference>
<evidence type="ECO:0000313" key="5">
    <source>
        <dbReference type="EMBL" id="WFG39997.1"/>
    </source>
</evidence>
<evidence type="ECO:0000259" key="2">
    <source>
        <dbReference type="Pfam" id="PF01458"/>
    </source>
</evidence>
<evidence type="ECO:0000313" key="4">
    <source>
        <dbReference type="EMBL" id="MDG0867636.1"/>
    </source>
</evidence>
<evidence type="ECO:0000259" key="3">
    <source>
        <dbReference type="Pfam" id="PF19295"/>
    </source>
</evidence>
<dbReference type="Pfam" id="PF19295">
    <property type="entry name" value="SufBD_N"/>
    <property type="match status" value="1"/>
</dbReference>
<dbReference type="PANTHER" id="PTHR43575">
    <property type="entry name" value="PROTEIN ABCI7, CHLOROPLASTIC"/>
    <property type="match status" value="1"/>
</dbReference>
<sequence>MTLASTPAAVEKFAAAYESHASDSASSPEWLKSLRQQAWSTFSELGLPTKRRGNELWKYTNLQPLAAADFEFGITGTASLDQIKATAPWDDAWNTVVVVDGNFHAELSNLHGTAGLTAGSLVEAIANGTGNVEQQLGSLAGQEDYAFTALSTAFIDDGAYVAIADGTELEHPVQVVFVTSENNASRASYPRLLVDAGANSSVVLIETHVNLAESAQFSAPVVEIFADDGASIRHYRVQMENESSFHLGTTRIAQQGDTDFTSTSFAVGASIARNDIHTLLDAPGASCTLHGLYMTHGAQQQDQEISTTHAKPGCSSDQFYKGILSGKSHAVFSGKVIVKRDAQKSEAGQKDLNLLLSRGAEIDAKPSLEIYADDVVAAHGATAGHVDRDTLFYLQSRGVDEEAAKAILIRGFAEEMLNEFEPEALNEFVEKVTDERIPVLLAESDTIGTA</sequence>
<dbReference type="EMBL" id="CP046147">
    <property type="protein sequence ID" value="WFG39997.1"/>
    <property type="molecule type" value="Genomic_DNA"/>
</dbReference>
<name>A0AAJ6CTW5_9CHLR</name>
<reference evidence="5" key="2">
    <citation type="journal article" date="2023" name="Nat. Commun.">
        <title>Cultivation of marine bacteria of the SAR202 clade.</title>
        <authorList>
            <person name="Lim Y."/>
            <person name="Seo J.H."/>
            <person name="Giovannoni S.J."/>
            <person name="Kang I."/>
            <person name="Cho J.C."/>
        </authorList>
    </citation>
    <scope>NUCLEOTIDE SEQUENCE</scope>
    <source>
        <strain evidence="5">JH1073</strain>
    </source>
</reference>
<dbReference type="RefSeq" id="WP_342826183.1">
    <property type="nucleotide sequence ID" value="NZ_CP046146.1"/>
</dbReference>
<dbReference type="InterPro" id="IPR055346">
    <property type="entry name" value="Fe-S_cluster_assembly_SufBD"/>
</dbReference>
<reference evidence="6 7" key="1">
    <citation type="submission" date="2019-11" db="EMBL/GenBank/DDBJ databases">
        <authorList>
            <person name="Cho J.-C."/>
        </authorList>
    </citation>
    <scope>NUCLEOTIDE SEQUENCE [LARGE SCALE GENOMIC DNA]</scope>
    <source>
        <strain evidence="5 6">JH1073</strain>
        <strain evidence="4 7">JH702</strain>
    </source>
</reference>
<feature type="domain" description="SUF system FeS cluster assembly SufBD core" evidence="2">
    <location>
        <begin position="182"/>
        <end position="412"/>
    </location>
</feature>
<evidence type="ECO:0000313" key="7">
    <source>
        <dbReference type="Proteomes" id="UP001321249"/>
    </source>
</evidence>
<proteinExistence type="inferred from homology"/>
<evidence type="ECO:0000256" key="1">
    <source>
        <dbReference type="ARBA" id="ARBA00043967"/>
    </source>
</evidence>
<comment type="similarity">
    <text evidence="1">Belongs to the iron-sulfur cluster assembly SufBD family.</text>
</comment>
<dbReference type="PANTHER" id="PTHR43575:SF1">
    <property type="entry name" value="PROTEIN ABCI7, CHLOROPLASTIC"/>
    <property type="match status" value="1"/>
</dbReference>
<dbReference type="EMBL" id="WMBE01000003">
    <property type="protein sequence ID" value="MDG0867636.1"/>
    <property type="molecule type" value="Genomic_DNA"/>
</dbReference>
<organism evidence="5 6">
    <name type="scientific">Candidatus Lucifugimonas marina</name>
    <dbReference type="NCBI Taxonomy" id="3038979"/>
    <lineage>
        <taxon>Bacteria</taxon>
        <taxon>Bacillati</taxon>
        <taxon>Chloroflexota</taxon>
        <taxon>Dehalococcoidia</taxon>
        <taxon>SAR202 cluster</taxon>
        <taxon>Candidatus Lucifugimonadales</taxon>
        <taxon>Candidatus Lucifugimonadaceae</taxon>
        <taxon>Candidatus Lucifugimonas</taxon>
    </lineage>
</organism>